<dbReference type="Gene3D" id="3.30.565.10">
    <property type="entry name" value="Histidine kinase-like ATPase, C-terminal domain"/>
    <property type="match status" value="1"/>
</dbReference>
<dbReference type="Gene3D" id="3.30.450.20">
    <property type="entry name" value="PAS domain"/>
    <property type="match status" value="1"/>
</dbReference>
<dbReference type="SMART" id="SM00388">
    <property type="entry name" value="HisKA"/>
    <property type="match status" value="1"/>
</dbReference>
<dbReference type="SUPFAM" id="SSF55874">
    <property type="entry name" value="ATPase domain of HSP90 chaperone/DNA topoisomerase II/histidine kinase"/>
    <property type="match status" value="1"/>
</dbReference>
<feature type="domain" description="CBS" evidence="12">
    <location>
        <begin position="75"/>
        <end position="132"/>
    </location>
</feature>
<dbReference type="eggNOG" id="COG2205">
    <property type="taxonomic scope" value="Bacteria"/>
</dbReference>
<evidence type="ECO:0000259" key="12">
    <source>
        <dbReference type="PROSITE" id="PS51371"/>
    </source>
</evidence>
<dbReference type="OrthoDB" id="9790367at2"/>
<dbReference type="Pfam" id="PF02518">
    <property type="entry name" value="HATPase_c"/>
    <property type="match status" value="1"/>
</dbReference>
<evidence type="ECO:0000313" key="13">
    <source>
        <dbReference type="EMBL" id="EFL49854.1"/>
    </source>
</evidence>
<dbReference type="Pfam" id="PF00989">
    <property type="entry name" value="PAS"/>
    <property type="match status" value="1"/>
</dbReference>
<feature type="domain" description="PAS" evidence="10">
    <location>
        <begin position="283"/>
        <end position="328"/>
    </location>
</feature>
<dbReference type="NCBIfam" id="TIGR00229">
    <property type="entry name" value="sensory_box"/>
    <property type="match status" value="1"/>
</dbReference>
<dbReference type="InterPro" id="IPR011006">
    <property type="entry name" value="CheY-like_superfamily"/>
</dbReference>
<reference evidence="13 14" key="1">
    <citation type="submission" date="2010-08" db="EMBL/GenBank/DDBJ databases">
        <title>The draft genome of Desulfovibrio fructosovorans JJ.</title>
        <authorList>
            <consortium name="US DOE Joint Genome Institute (JGI-PGF)"/>
            <person name="Lucas S."/>
            <person name="Copeland A."/>
            <person name="Lapidus A."/>
            <person name="Cheng J.-F."/>
            <person name="Bruce D."/>
            <person name="Goodwin L."/>
            <person name="Pitluck S."/>
            <person name="Land M.L."/>
            <person name="Hauser L."/>
            <person name="Chang Y.-J."/>
            <person name="Jeffries C."/>
            <person name="Wall J.D."/>
            <person name="Stahl D.A."/>
            <person name="Arkin A.P."/>
            <person name="Dehal P."/>
            <person name="Stolyar S.M."/>
            <person name="Hazen T.C."/>
            <person name="Woyke T.J."/>
        </authorList>
    </citation>
    <scope>NUCLEOTIDE SEQUENCE [LARGE SCALE GENOMIC DNA]</scope>
    <source>
        <strain evidence="13 14">JJ</strain>
    </source>
</reference>
<dbReference type="PROSITE" id="PS51371">
    <property type="entry name" value="CBS"/>
    <property type="match status" value="4"/>
</dbReference>
<evidence type="ECO:0000256" key="5">
    <source>
        <dbReference type="ARBA" id="ARBA00022777"/>
    </source>
</evidence>
<dbReference type="Gene3D" id="1.10.287.130">
    <property type="match status" value="1"/>
</dbReference>
<dbReference type="PRINTS" id="PR00344">
    <property type="entry name" value="BCTRLSENSOR"/>
</dbReference>
<feature type="modified residue" description="4-aspartylphosphate" evidence="6">
    <location>
        <position position="755"/>
    </location>
</feature>
<keyword evidence="14" id="KW-1185">Reference proteome</keyword>
<dbReference type="InterPro" id="IPR000014">
    <property type="entry name" value="PAS"/>
</dbReference>
<proteinExistence type="predicted"/>
<dbReference type="SUPFAM" id="SSF47384">
    <property type="entry name" value="Homodimeric domain of signal transducing histidine kinase"/>
    <property type="match status" value="1"/>
</dbReference>
<dbReference type="Pfam" id="PF00072">
    <property type="entry name" value="Response_reg"/>
    <property type="match status" value="1"/>
</dbReference>
<dbReference type="PROSITE" id="PS50110">
    <property type="entry name" value="RESPONSE_REGULATORY"/>
    <property type="match status" value="1"/>
</dbReference>
<organism evidence="13 14">
    <name type="scientific">Solidesulfovibrio fructosivorans JJ]</name>
    <dbReference type="NCBI Taxonomy" id="596151"/>
    <lineage>
        <taxon>Bacteria</taxon>
        <taxon>Pseudomonadati</taxon>
        <taxon>Thermodesulfobacteriota</taxon>
        <taxon>Desulfovibrionia</taxon>
        <taxon>Desulfovibrionales</taxon>
        <taxon>Desulfovibrionaceae</taxon>
        <taxon>Solidesulfovibrio</taxon>
    </lineage>
</organism>
<dbReference type="InterPro" id="IPR005467">
    <property type="entry name" value="His_kinase_dom"/>
</dbReference>
<dbReference type="GO" id="GO:0006355">
    <property type="term" value="P:regulation of DNA-templated transcription"/>
    <property type="evidence" value="ECO:0007669"/>
    <property type="project" value="InterPro"/>
</dbReference>
<dbReference type="SMART" id="SM00387">
    <property type="entry name" value="HATPase_c"/>
    <property type="match status" value="1"/>
</dbReference>
<dbReference type="InterPro" id="IPR003661">
    <property type="entry name" value="HisK_dim/P_dom"/>
</dbReference>
<feature type="domain" description="CBS" evidence="12">
    <location>
        <begin position="10"/>
        <end position="66"/>
    </location>
</feature>
<dbReference type="Pfam" id="PF00571">
    <property type="entry name" value="CBS"/>
    <property type="match status" value="4"/>
</dbReference>
<feature type="domain" description="Histidine kinase" evidence="8">
    <location>
        <begin position="451"/>
        <end position="686"/>
    </location>
</feature>
<dbReference type="EMBL" id="AECZ01000031">
    <property type="protein sequence ID" value="EFL49854.1"/>
    <property type="molecule type" value="Genomic_DNA"/>
</dbReference>
<evidence type="ECO:0000256" key="7">
    <source>
        <dbReference type="PROSITE-ProRule" id="PRU00703"/>
    </source>
</evidence>
<dbReference type="InterPro" id="IPR004358">
    <property type="entry name" value="Sig_transdc_His_kin-like_C"/>
</dbReference>
<dbReference type="InterPro" id="IPR001789">
    <property type="entry name" value="Sig_transdc_resp-reg_receiver"/>
</dbReference>
<feature type="domain" description="CBS" evidence="12">
    <location>
        <begin position="140"/>
        <end position="195"/>
    </location>
</feature>
<dbReference type="PROSITE" id="PS50112">
    <property type="entry name" value="PAS"/>
    <property type="match status" value="1"/>
</dbReference>
<evidence type="ECO:0000256" key="1">
    <source>
        <dbReference type="ARBA" id="ARBA00000085"/>
    </source>
</evidence>
<dbReference type="InterPro" id="IPR003594">
    <property type="entry name" value="HATPase_dom"/>
</dbReference>
<dbReference type="InterPro" id="IPR036890">
    <property type="entry name" value="HATPase_C_sf"/>
</dbReference>
<dbReference type="InterPro" id="IPR046342">
    <property type="entry name" value="CBS_dom_sf"/>
</dbReference>
<dbReference type="Proteomes" id="UP000006250">
    <property type="component" value="Unassembled WGS sequence"/>
</dbReference>
<dbReference type="SUPFAM" id="SSF55785">
    <property type="entry name" value="PYP-like sensor domain (PAS domain)"/>
    <property type="match status" value="1"/>
</dbReference>
<dbReference type="InterPro" id="IPR036097">
    <property type="entry name" value="HisK_dim/P_sf"/>
</dbReference>
<gene>
    <name evidence="13" type="ORF">DesfrDRAFT_3402</name>
</gene>
<dbReference type="InterPro" id="IPR000700">
    <property type="entry name" value="PAS-assoc_C"/>
</dbReference>
<dbReference type="InterPro" id="IPR013767">
    <property type="entry name" value="PAS_fold"/>
</dbReference>
<dbReference type="GO" id="GO:0005886">
    <property type="term" value="C:plasma membrane"/>
    <property type="evidence" value="ECO:0007669"/>
    <property type="project" value="TreeGrafter"/>
</dbReference>
<protein>
    <recommendedName>
        <fullName evidence="2">histidine kinase</fullName>
        <ecNumber evidence="2">2.7.13.3</ecNumber>
    </recommendedName>
</protein>
<keyword evidence="5 13" id="KW-0418">Kinase</keyword>
<accession>E1K0K2</accession>
<dbReference type="EC" id="2.7.13.3" evidence="2"/>
<dbReference type="Pfam" id="PF00512">
    <property type="entry name" value="HisKA"/>
    <property type="match status" value="1"/>
</dbReference>
<keyword evidence="4" id="KW-0808">Transferase</keyword>
<dbReference type="SMART" id="SM00116">
    <property type="entry name" value="CBS"/>
    <property type="match status" value="4"/>
</dbReference>
<dbReference type="PANTHER" id="PTHR43047">
    <property type="entry name" value="TWO-COMPONENT HISTIDINE PROTEIN KINASE"/>
    <property type="match status" value="1"/>
</dbReference>
<dbReference type="PROSITE" id="PS50113">
    <property type="entry name" value="PAC"/>
    <property type="match status" value="1"/>
</dbReference>
<evidence type="ECO:0000259" key="8">
    <source>
        <dbReference type="PROSITE" id="PS50109"/>
    </source>
</evidence>
<dbReference type="GO" id="GO:0000155">
    <property type="term" value="F:phosphorelay sensor kinase activity"/>
    <property type="evidence" value="ECO:0007669"/>
    <property type="project" value="InterPro"/>
</dbReference>
<dbReference type="SUPFAM" id="SSF54631">
    <property type="entry name" value="CBS-domain pair"/>
    <property type="match status" value="2"/>
</dbReference>
<dbReference type="RefSeq" id="WP_005995916.1">
    <property type="nucleotide sequence ID" value="NZ_AECZ01000031.1"/>
</dbReference>
<dbReference type="STRING" id="596151.DesfrDRAFT_3402"/>
<dbReference type="GO" id="GO:0009927">
    <property type="term" value="F:histidine phosphotransfer kinase activity"/>
    <property type="evidence" value="ECO:0007669"/>
    <property type="project" value="TreeGrafter"/>
</dbReference>
<evidence type="ECO:0000259" key="10">
    <source>
        <dbReference type="PROSITE" id="PS50112"/>
    </source>
</evidence>
<dbReference type="Gene3D" id="3.40.50.2300">
    <property type="match status" value="1"/>
</dbReference>
<sequence length="819" mass="88749">MGDRRLAEIVSSDVIAISPAETMRSALAVMRDRGISCLVATEDGAPVGIVTERDILWAAAHRGLDFPERPVGDVMTAPVITVPADTMLVEAYHLMAQKHLRHLVMVDAAGKAGGVLTQSDLVAGLEHEGLTGAKCVADIMTRDVVTAPGNISVREAVRRMASRSISCLVVAREDRPAGIITERDVVRLLADNPRLGRLTLYDIMSCPVVCVEADQPVFEAAMLMKKRRMRRLVVVDDDRRVLGLVTQSDIVRGLESRYVRSLKSALDEKSRALRQVGDSLDEKTLFLDNLLRSAETGVVAADEQWRITYVNPAAEDIFGICGAVLVGRDIREVHVERGVDLGALARGLDAISLSRSHEFSFTLTGSDESRHYVARASGIYDARGVPAGFMVVVRDDTERCRAGEHLERLTRNLERLVIERTSDLTAKARELTEANERLRDMDAIKSAFLSSVSHELRTPLTSLLGFSKLIDRDFSRFFLPLAADDPVLAKRGGRIIENLRVLSVEGERLARLLNDFLDLSRIESGRMEWRDRPVELAEVVKNTLAAVSGLFASRPEVDLESLLPEASPVVVADPDRLEQVLLNLIGNAAKFTAVGAVTVSLDAPCPGVARVTVRDTGPGIAPEDRERIFDKFRQVRRDPEGSAPAKGTGLGLAICREIVTHYGGSIWVEPAPARGAAFVFELPAVTPGAASAAPPASKARRREKPLVLVVDDDPAVSSFLIQFLEGEGYRVAAAHDGESALAAAEKLRPSVITMDMAMPGMDGRAAMEALRRDPRLAAIPILVITGHGDAPLGAADAVLPKPLDPEKLLAAIEALLARK</sequence>
<feature type="domain" description="PAC" evidence="11">
    <location>
        <begin position="357"/>
        <end position="408"/>
    </location>
</feature>
<evidence type="ECO:0000256" key="3">
    <source>
        <dbReference type="ARBA" id="ARBA00022553"/>
    </source>
</evidence>
<feature type="domain" description="CBS" evidence="12">
    <location>
        <begin position="204"/>
        <end position="262"/>
    </location>
</feature>
<dbReference type="SMART" id="SM00091">
    <property type="entry name" value="PAS"/>
    <property type="match status" value="1"/>
</dbReference>
<comment type="catalytic activity">
    <reaction evidence="1">
        <text>ATP + protein L-histidine = ADP + protein N-phospho-L-histidine.</text>
        <dbReference type="EC" id="2.7.13.3"/>
    </reaction>
</comment>
<evidence type="ECO:0000256" key="2">
    <source>
        <dbReference type="ARBA" id="ARBA00012438"/>
    </source>
</evidence>
<dbReference type="SMART" id="SM00448">
    <property type="entry name" value="REC"/>
    <property type="match status" value="1"/>
</dbReference>
<dbReference type="Gene3D" id="3.10.580.10">
    <property type="entry name" value="CBS-domain"/>
    <property type="match status" value="2"/>
</dbReference>
<keyword evidence="3 6" id="KW-0597">Phosphoprotein</keyword>
<dbReference type="CDD" id="cd00082">
    <property type="entry name" value="HisKA"/>
    <property type="match status" value="1"/>
</dbReference>
<keyword evidence="7" id="KW-0129">CBS domain</keyword>
<evidence type="ECO:0000259" key="11">
    <source>
        <dbReference type="PROSITE" id="PS50113"/>
    </source>
</evidence>
<dbReference type="InterPro" id="IPR035965">
    <property type="entry name" value="PAS-like_dom_sf"/>
</dbReference>
<dbReference type="AlphaFoldDB" id="E1K0K2"/>
<evidence type="ECO:0000259" key="9">
    <source>
        <dbReference type="PROSITE" id="PS50110"/>
    </source>
</evidence>
<feature type="domain" description="Response regulatory" evidence="9">
    <location>
        <begin position="706"/>
        <end position="816"/>
    </location>
</feature>
<evidence type="ECO:0000313" key="14">
    <source>
        <dbReference type="Proteomes" id="UP000006250"/>
    </source>
</evidence>
<dbReference type="PROSITE" id="PS50109">
    <property type="entry name" value="HIS_KIN"/>
    <property type="match status" value="1"/>
</dbReference>
<evidence type="ECO:0000256" key="4">
    <source>
        <dbReference type="ARBA" id="ARBA00022679"/>
    </source>
</evidence>
<name>E1K0K2_SOLFR</name>
<dbReference type="CDD" id="cd00130">
    <property type="entry name" value="PAS"/>
    <property type="match status" value="1"/>
</dbReference>
<dbReference type="SUPFAM" id="SSF52172">
    <property type="entry name" value="CheY-like"/>
    <property type="match status" value="1"/>
</dbReference>
<evidence type="ECO:0000256" key="6">
    <source>
        <dbReference type="PROSITE-ProRule" id="PRU00169"/>
    </source>
</evidence>
<dbReference type="PANTHER" id="PTHR43047:SF72">
    <property type="entry name" value="OSMOSENSING HISTIDINE PROTEIN KINASE SLN1"/>
    <property type="match status" value="1"/>
</dbReference>
<dbReference type="InterPro" id="IPR000644">
    <property type="entry name" value="CBS_dom"/>
</dbReference>
<comment type="caution">
    <text evidence="13">The sequence shown here is derived from an EMBL/GenBank/DDBJ whole genome shotgun (WGS) entry which is preliminary data.</text>
</comment>